<dbReference type="Gene3D" id="3.40.1190.10">
    <property type="entry name" value="Mur-like, catalytic domain"/>
    <property type="match status" value="1"/>
</dbReference>
<organism evidence="14 15">
    <name type="scientific">Mesorhizobium australicum (strain HAMBI 3006 / LMG 24608 / WSM2073)</name>
    <dbReference type="NCBI Taxonomy" id="754035"/>
    <lineage>
        <taxon>Bacteria</taxon>
        <taxon>Pseudomonadati</taxon>
        <taxon>Pseudomonadota</taxon>
        <taxon>Alphaproteobacteria</taxon>
        <taxon>Hyphomicrobiales</taxon>
        <taxon>Phyllobacteriaceae</taxon>
        <taxon>Mesorhizobium</taxon>
    </lineage>
</organism>
<dbReference type="Gene3D" id="3.90.190.20">
    <property type="entry name" value="Mur ligase, C-terminal domain"/>
    <property type="match status" value="1"/>
</dbReference>
<dbReference type="Pfam" id="PF02875">
    <property type="entry name" value="Mur_ligase_C"/>
    <property type="match status" value="1"/>
</dbReference>
<evidence type="ECO:0000256" key="6">
    <source>
        <dbReference type="ARBA" id="ARBA00022960"/>
    </source>
</evidence>
<dbReference type="HOGENOM" id="CLU_031507_4_1_5"/>
<comment type="similarity">
    <text evidence="10">Belongs to the MurCDEF family. MurF subfamily.</text>
</comment>
<dbReference type="STRING" id="754035.Mesau_03417"/>
<dbReference type="Proteomes" id="UP000010998">
    <property type="component" value="Chromosome"/>
</dbReference>
<dbReference type="InterPro" id="IPR013221">
    <property type="entry name" value="Mur_ligase_cen"/>
</dbReference>
<evidence type="ECO:0000313" key="15">
    <source>
        <dbReference type="Proteomes" id="UP000010998"/>
    </source>
</evidence>
<dbReference type="eggNOG" id="COG0770">
    <property type="taxonomic scope" value="Bacteria"/>
</dbReference>
<dbReference type="InterPro" id="IPR036615">
    <property type="entry name" value="Mur_ligase_C_dom_sf"/>
</dbReference>
<dbReference type="Gene3D" id="3.40.1390.10">
    <property type="entry name" value="MurE/MurF, N-terminal domain"/>
    <property type="match status" value="1"/>
</dbReference>
<dbReference type="PANTHER" id="PTHR43024:SF1">
    <property type="entry name" value="UDP-N-ACETYLMURAMOYL-TRIPEPTIDE--D-ALANYL-D-ALANINE LIGASE"/>
    <property type="match status" value="1"/>
</dbReference>
<dbReference type="GO" id="GO:0051301">
    <property type="term" value="P:cell division"/>
    <property type="evidence" value="ECO:0007669"/>
    <property type="project" value="UniProtKB-KW"/>
</dbReference>
<dbReference type="InterPro" id="IPR000713">
    <property type="entry name" value="Mur_ligase_N"/>
</dbReference>
<keyword evidence="5 10" id="KW-0067">ATP-binding</keyword>
<dbReference type="GeneID" id="90990777"/>
<dbReference type="GO" id="GO:0005737">
    <property type="term" value="C:cytoplasm"/>
    <property type="evidence" value="ECO:0007669"/>
    <property type="project" value="UniProtKB-SubCell"/>
</dbReference>
<evidence type="ECO:0000256" key="9">
    <source>
        <dbReference type="ARBA" id="ARBA00023316"/>
    </source>
</evidence>
<comment type="pathway">
    <text evidence="10">Cell wall biogenesis; peptidoglycan biosynthesis.</text>
</comment>
<dbReference type="InterPro" id="IPR005863">
    <property type="entry name" value="UDP-N-AcMur_synth"/>
</dbReference>
<keyword evidence="3 10" id="KW-0132">Cell division</keyword>
<dbReference type="GO" id="GO:0008360">
    <property type="term" value="P:regulation of cell shape"/>
    <property type="evidence" value="ECO:0007669"/>
    <property type="project" value="UniProtKB-KW"/>
</dbReference>
<feature type="binding site" evidence="10">
    <location>
        <begin position="114"/>
        <end position="120"/>
    </location>
    <ligand>
        <name>ATP</name>
        <dbReference type="ChEBI" id="CHEBI:30616"/>
    </ligand>
</feature>
<keyword evidence="2 10" id="KW-0436">Ligase</keyword>
<accession>L0KNX5</accession>
<keyword evidence="9 10" id="KW-0961">Cell wall biogenesis/degradation</keyword>
<proteinExistence type="inferred from homology"/>
<gene>
    <name evidence="10" type="primary">murF</name>
    <name evidence="14" type="ordered locus">Mesau_03417</name>
</gene>
<dbReference type="KEGG" id="mam:Mesau_03417"/>
<dbReference type="InterPro" id="IPR036565">
    <property type="entry name" value="Mur-like_cat_sf"/>
</dbReference>
<feature type="domain" description="Mur ligase central" evidence="13">
    <location>
        <begin position="112"/>
        <end position="302"/>
    </location>
</feature>
<evidence type="ECO:0000313" key="14">
    <source>
        <dbReference type="EMBL" id="AGB45783.1"/>
    </source>
</evidence>
<name>L0KNX5_MESAW</name>
<feature type="domain" description="Mur ligase N-terminal catalytic" evidence="11">
    <location>
        <begin position="26"/>
        <end position="97"/>
    </location>
</feature>
<dbReference type="GO" id="GO:0009252">
    <property type="term" value="P:peptidoglycan biosynthetic process"/>
    <property type="evidence" value="ECO:0007669"/>
    <property type="project" value="UniProtKB-UniRule"/>
</dbReference>
<dbReference type="PANTHER" id="PTHR43024">
    <property type="entry name" value="UDP-N-ACETYLMURAMOYL-TRIPEPTIDE--D-ALANYL-D-ALANINE LIGASE"/>
    <property type="match status" value="1"/>
</dbReference>
<sequence>MSLLWTSEALVAATDGRPLGPMPEGISGISIDSRSLQPGDAFFAIKGEAMDGHDFVTAAIKAGAGVLVVAEGKLPSLGRLTAPIIVVDDVLVALEKLGVAARARSQAKIIAVTGSAGKTTTKEALRHVLSAVGKVHASAQSFNNHWGVPLTLARMPADCDYAVFEIGMNHPDEIRPLVKMVRPHVAIVTMIAAAHLGFFRNLDEIAKAKAEIFEGLEPDGAAVLNRDDARFKLLYKMAQAASVEHIHGFGENARSTFKLVKCELHADHSDIVARISGHDIIARIGAPGRHMVQNVLAVLGAAHLVGADLDKVALALADLSAERGRGKRHVLRHPGGPISGRAGGPISSQAGGSITLIDESYNANPASMAAAMALLNATPVTGEGRRIAVLGDMLELGDHSAKLHAALADLIVGTGTRTVFLGGPEMRSLAEALPDDIRTEYRAGVEELKPVLLAALKPGDVVMIKSSKGIGFAKLVDALLGKFPAETTTSNQT</sequence>
<dbReference type="NCBIfam" id="NF010693">
    <property type="entry name" value="PRK14093.1"/>
    <property type="match status" value="1"/>
</dbReference>
<evidence type="ECO:0000256" key="4">
    <source>
        <dbReference type="ARBA" id="ARBA00022741"/>
    </source>
</evidence>
<keyword evidence="7 10" id="KW-0573">Peptidoglycan synthesis</keyword>
<keyword evidence="8 10" id="KW-0131">Cell cycle</keyword>
<dbReference type="OrthoDB" id="9801978at2"/>
<comment type="function">
    <text evidence="10">Involved in cell wall formation. Catalyzes the final step in the synthesis of UDP-N-acetylmuramoyl-pentapeptide, the precursor of murein.</text>
</comment>
<dbReference type="GO" id="GO:0047480">
    <property type="term" value="F:UDP-N-acetylmuramoyl-tripeptide-D-alanyl-D-alanine ligase activity"/>
    <property type="evidence" value="ECO:0007669"/>
    <property type="project" value="UniProtKB-UniRule"/>
</dbReference>
<keyword evidence="6 10" id="KW-0133">Cell shape</keyword>
<dbReference type="SUPFAM" id="SSF63418">
    <property type="entry name" value="MurE/MurF N-terminal domain"/>
    <property type="match status" value="1"/>
</dbReference>
<dbReference type="GO" id="GO:0071555">
    <property type="term" value="P:cell wall organization"/>
    <property type="evidence" value="ECO:0007669"/>
    <property type="project" value="UniProtKB-KW"/>
</dbReference>
<dbReference type="GO" id="GO:0008766">
    <property type="term" value="F:UDP-N-acetylmuramoylalanyl-D-glutamyl-2,6-diaminopimelate-D-alanyl-D-alanine ligase activity"/>
    <property type="evidence" value="ECO:0007669"/>
    <property type="project" value="RHEA"/>
</dbReference>
<evidence type="ECO:0000256" key="3">
    <source>
        <dbReference type="ARBA" id="ARBA00022618"/>
    </source>
</evidence>
<dbReference type="InterPro" id="IPR051046">
    <property type="entry name" value="MurCDEF_CellWall_CoF430Synth"/>
</dbReference>
<dbReference type="HAMAP" id="MF_02019">
    <property type="entry name" value="MurF"/>
    <property type="match status" value="1"/>
</dbReference>
<reference evidence="15" key="1">
    <citation type="submission" date="2012-02" db="EMBL/GenBank/DDBJ databases">
        <title>Complete sequence of Mesorhizobium australicum WSM2073.</title>
        <authorList>
            <person name="Lucas S."/>
            <person name="Han J."/>
            <person name="Lapidus A."/>
            <person name="Cheng J.-F."/>
            <person name="Goodwin L."/>
            <person name="Pitluck S."/>
            <person name="Peters L."/>
            <person name="Gu W."/>
            <person name="Detter J.C."/>
            <person name="Han C."/>
            <person name="Tapia R."/>
            <person name="Land M."/>
            <person name="Hauser L."/>
            <person name="Kyrpides N."/>
            <person name="Ivanova N."/>
            <person name="Pagani I."/>
            <person name="Reeve W.G."/>
            <person name="Howieson J.G."/>
            <person name="Tiwari R.P."/>
            <person name="O'Hara G.W."/>
            <person name="Atkins C.A."/>
            <person name="Ronson C.W."/>
            <person name="Nandasena K.G."/>
            <person name="Woyke T."/>
        </authorList>
    </citation>
    <scope>NUCLEOTIDE SEQUENCE [LARGE SCALE GENOMIC DNA]</scope>
    <source>
        <strain evidence="15">LMG 24608 / HAMBI 3006 / WSM2073</strain>
    </source>
</reference>
<evidence type="ECO:0000259" key="11">
    <source>
        <dbReference type="Pfam" id="PF01225"/>
    </source>
</evidence>
<dbReference type="Pfam" id="PF08245">
    <property type="entry name" value="Mur_ligase_M"/>
    <property type="match status" value="1"/>
</dbReference>
<dbReference type="InterPro" id="IPR004101">
    <property type="entry name" value="Mur_ligase_C"/>
</dbReference>
<keyword evidence="4 10" id="KW-0547">Nucleotide-binding</keyword>
<dbReference type="SUPFAM" id="SSF53244">
    <property type="entry name" value="MurD-like peptide ligases, peptide-binding domain"/>
    <property type="match status" value="1"/>
</dbReference>
<dbReference type="InterPro" id="IPR035911">
    <property type="entry name" value="MurE/MurF_N"/>
</dbReference>
<dbReference type="AlphaFoldDB" id="L0KNX5"/>
<evidence type="ECO:0000256" key="8">
    <source>
        <dbReference type="ARBA" id="ARBA00023306"/>
    </source>
</evidence>
<comment type="catalytic activity">
    <reaction evidence="10">
        <text>D-alanyl-D-alanine + UDP-N-acetyl-alpha-D-muramoyl-L-alanyl-gamma-D-glutamyl-meso-2,6-diaminopimelate + ATP = UDP-N-acetyl-alpha-D-muramoyl-L-alanyl-gamma-D-glutamyl-meso-2,6-diaminopimeloyl-D-alanyl-D-alanine + ADP + phosphate + H(+)</text>
        <dbReference type="Rhea" id="RHEA:28374"/>
        <dbReference type="ChEBI" id="CHEBI:15378"/>
        <dbReference type="ChEBI" id="CHEBI:30616"/>
        <dbReference type="ChEBI" id="CHEBI:43474"/>
        <dbReference type="ChEBI" id="CHEBI:57822"/>
        <dbReference type="ChEBI" id="CHEBI:61386"/>
        <dbReference type="ChEBI" id="CHEBI:83905"/>
        <dbReference type="ChEBI" id="CHEBI:456216"/>
        <dbReference type="EC" id="6.3.2.10"/>
    </reaction>
</comment>
<evidence type="ECO:0000259" key="13">
    <source>
        <dbReference type="Pfam" id="PF08245"/>
    </source>
</evidence>
<dbReference type="GO" id="GO:0005524">
    <property type="term" value="F:ATP binding"/>
    <property type="evidence" value="ECO:0007669"/>
    <property type="project" value="UniProtKB-UniRule"/>
</dbReference>
<evidence type="ECO:0000259" key="12">
    <source>
        <dbReference type="Pfam" id="PF02875"/>
    </source>
</evidence>
<dbReference type="SUPFAM" id="SSF53623">
    <property type="entry name" value="MurD-like peptide ligases, catalytic domain"/>
    <property type="match status" value="1"/>
</dbReference>
<dbReference type="Pfam" id="PF01225">
    <property type="entry name" value="Mur_ligase"/>
    <property type="match status" value="1"/>
</dbReference>
<comment type="subcellular location">
    <subcellularLocation>
        <location evidence="10">Cytoplasm</location>
    </subcellularLocation>
</comment>
<keyword evidence="15" id="KW-1185">Reference proteome</keyword>
<keyword evidence="1 10" id="KW-0963">Cytoplasm</keyword>
<evidence type="ECO:0000256" key="2">
    <source>
        <dbReference type="ARBA" id="ARBA00022598"/>
    </source>
</evidence>
<evidence type="ECO:0000256" key="7">
    <source>
        <dbReference type="ARBA" id="ARBA00022984"/>
    </source>
</evidence>
<dbReference type="EC" id="6.3.2.10" evidence="10"/>
<dbReference type="UniPathway" id="UPA00219"/>
<evidence type="ECO:0000256" key="5">
    <source>
        <dbReference type="ARBA" id="ARBA00022840"/>
    </source>
</evidence>
<dbReference type="EMBL" id="CP003358">
    <property type="protein sequence ID" value="AGB45783.1"/>
    <property type="molecule type" value="Genomic_DNA"/>
</dbReference>
<protein>
    <recommendedName>
        <fullName evidence="10">UDP-N-acetylmuramoyl-tripeptide--D-alanyl-D-alanine ligase</fullName>
        <ecNumber evidence="10">6.3.2.10</ecNumber>
    </recommendedName>
    <alternativeName>
        <fullName evidence="10">D-alanyl-D-alanine-adding enzyme</fullName>
    </alternativeName>
</protein>
<feature type="domain" description="Mur ligase C-terminal" evidence="12">
    <location>
        <begin position="352"/>
        <end position="467"/>
    </location>
</feature>
<evidence type="ECO:0000256" key="1">
    <source>
        <dbReference type="ARBA" id="ARBA00022490"/>
    </source>
</evidence>
<evidence type="ECO:0000256" key="10">
    <source>
        <dbReference type="HAMAP-Rule" id="MF_02019"/>
    </source>
</evidence>
<dbReference type="RefSeq" id="WP_015317206.1">
    <property type="nucleotide sequence ID" value="NC_019973.1"/>
</dbReference>